<name>A0A0L0FAC6_9EUKA</name>
<dbReference type="OrthoDB" id="10249535at2759"/>
<dbReference type="EMBL" id="KQ245562">
    <property type="protein sequence ID" value="KNC73481.1"/>
    <property type="molecule type" value="Genomic_DNA"/>
</dbReference>
<dbReference type="RefSeq" id="XP_014147383.1">
    <property type="nucleotide sequence ID" value="XM_014291908.1"/>
</dbReference>
<dbReference type="Proteomes" id="UP000054560">
    <property type="component" value="Unassembled WGS sequence"/>
</dbReference>
<dbReference type="AlphaFoldDB" id="A0A0L0FAC6"/>
<accession>A0A0L0FAC6</accession>
<evidence type="ECO:0000313" key="2">
    <source>
        <dbReference type="Proteomes" id="UP000054560"/>
    </source>
</evidence>
<protein>
    <submittedName>
        <fullName evidence="1">Uncharacterized protein</fullName>
    </submittedName>
</protein>
<dbReference type="GeneID" id="25914465"/>
<evidence type="ECO:0000313" key="1">
    <source>
        <dbReference type="EMBL" id="KNC73481.1"/>
    </source>
</evidence>
<organism evidence="1 2">
    <name type="scientific">Sphaeroforma arctica JP610</name>
    <dbReference type="NCBI Taxonomy" id="667725"/>
    <lineage>
        <taxon>Eukaryota</taxon>
        <taxon>Ichthyosporea</taxon>
        <taxon>Ichthyophonida</taxon>
        <taxon>Sphaeroforma</taxon>
    </lineage>
</organism>
<reference evidence="1 2" key="1">
    <citation type="submission" date="2011-02" db="EMBL/GenBank/DDBJ databases">
        <title>The Genome Sequence of Sphaeroforma arctica JP610.</title>
        <authorList>
            <consortium name="The Broad Institute Genome Sequencing Platform"/>
            <person name="Russ C."/>
            <person name="Cuomo C."/>
            <person name="Young S.K."/>
            <person name="Zeng Q."/>
            <person name="Gargeya S."/>
            <person name="Alvarado L."/>
            <person name="Berlin A."/>
            <person name="Chapman S.B."/>
            <person name="Chen Z."/>
            <person name="Freedman E."/>
            <person name="Gellesch M."/>
            <person name="Goldberg J."/>
            <person name="Griggs A."/>
            <person name="Gujja S."/>
            <person name="Heilman E."/>
            <person name="Heiman D."/>
            <person name="Howarth C."/>
            <person name="Mehta T."/>
            <person name="Neiman D."/>
            <person name="Pearson M."/>
            <person name="Roberts A."/>
            <person name="Saif S."/>
            <person name="Shea T."/>
            <person name="Shenoy N."/>
            <person name="Sisk P."/>
            <person name="Stolte C."/>
            <person name="Sykes S."/>
            <person name="White J."/>
            <person name="Yandava C."/>
            <person name="Burger G."/>
            <person name="Gray M.W."/>
            <person name="Holland P.W.H."/>
            <person name="King N."/>
            <person name="Lang F.B.F."/>
            <person name="Roger A.J."/>
            <person name="Ruiz-Trillo I."/>
            <person name="Haas B."/>
            <person name="Nusbaum C."/>
            <person name="Birren B."/>
        </authorList>
    </citation>
    <scope>NUCLEOTIDE SEQUENCE [LARGE SCALE GENOMIC DNA]</scope>
    <source>
        <strain evidence="1 2">JP610</strain>
    </source>
</reference>
<keyword evidence="2" id="KW-1185">Reference proteome</keyword>
<proteinExistence type="predicted"/>
<gene>
    <name evidence="1" type="ORF">SARC_13961</name>
</gene>
<sequence>MQLLQQAQPKNVMLVHDGHGVICLGQMLWCHMSTQDVMVSYVYAKCCGGTFQCQLIPTWPLNTNWITHTPPVPNISRFVFSLPVPNKSKSGEKKKMAFLKDKIVAQFGVPCYFPQNGETVTITSVPPIPIGLEVSLVKRQLEMSELTSSQVRVNKV</sequence>
<dbReference type="STRING" id="667725.A0A0L0FAC6"/>